<feature type="signal peptide" evidence="1">
    <location>
        <begin position="1"/>
        <end position="22"/>
    </location>
</feature>
<dbReference type="RefSeq" id="WP_005742329.1">
    <property type="nucleotide sequence ID" value="NZ_CP031226.1"/>
</dbReference>
<keyword evidence="1" id="KW-0732">Signal</keyword>
<evidence type="ECO:0000256" key="1">
    <source>
        <dbReference type="SAM" id="SignalP"/>
    </source>
</evidence>
<organism evidence="2 3">
    <name type="scientific">Pseudomonas amygdali pv. lachrymans str. M301315</name>
    <dbReference type="NCBI Taxonomy" id="629260"/>
    <lineage>
        <taxon>Bacteria</taxon>
        <taxon>Pseudomonadati</taxon>
        <taxon>Pseudomonadota</taxon>
        <taxon>Gammaproteobacteria</taxon>
        <taxon>Pseudomonadales</taxon>
        <taxon>Pseudomonadaceae</taxon>
        <taxon>Pseudomonas</taxon>
        <taxon>Pseudomonas amygdali</taxon>
    </lineage>
</organism>
<gene>
    <name evidence="2" type="ORF">PLA107_030095</name>
</gene>
<accession>A0AAD0M4B8</accession>
<sequence length="118" mass="12451">MKTVLISVTAAIAAAAATMAHANVPLKIDDAKVSNEARLAADELLKENSMKALMGQDFGVLSNVLSVNGDSSLFDVKNLLAAASGTDSTYGIDKVDPFNAYGCYSNCYSNCHGSRSWR</sequence>
<dbReference type="EMBL" id="CP031226">
    <property type="protein sequence ID" value="AXH59480.1"/>
    <property type="molecule type" value="Genomic_DNA"/>
</dbReference>
<dbReference type="AlphaFoldDB" id="A0AAD0M4B8"/>
<keyword evidence="2" id="KW-0614">Plasmid</keyword>
<proteinExistence type="predicted"/>
<evidence type="ECO:0000313" key="2">
    <source>
        <dbReference type="EMBL" id="AXH59480.1"/>
    </source>
</evidence>
<dbReference type="Proteomes" id="UP000006426">
    <property type="component" value="Plasmid pmppla107"/>
</dbReference>
<geneLocation type="plasmid" evidence="3">
    <name>pmppla107</name>
</geneLocation>
<reference evidence="2 3" key="1">
    <citation type="journal article" date="2011" name="PLoS Pathog.">
        <title>Dynamic evolution of pathogenicity revealed by sequencing and comparative genomics of 19 Pseudomonas syringae isolates.</title>
        <authorList>
            <person name="Baltrus D.A."/>
            <person name="Nishimura M.T."/>
            <person name="Romanchuk A."/>
            <person name="Chang J.H."/>
            <person name="Mukhtar M.S."/>
            <person name="Cherkis K."/>
            <person name="Roach J."/>
            <person name="Grant S.R."/>
            <person name="Jones C.D."/>
            <person name="Dangl J.L."/>
        </authorList>
    </citation>
    <scope>NUCLEOTIDE SEQUENCE [LARGE SCALE GENOMIC DNA]</scope>
    <source>
        <strain evidence="2 3">M301315</strain>
    </source>
</reference>
<evidence type="ECO:0000313" key="3">
    <source>
        <dbReference type="Proteomes" id="UP000006426"/>
    </source>
</evidence>
<dbReference type="GeneID" id="39473796"/>
<name>A0AAD0M4B8_PSEAV</name>
<feature type="chain" id="PRO_5042196560" evidence="1">
    <location>
        <begin position="23"/>
        <end position="118"/>
    </location>
</feature>
<protein>
    <submittedName>
        <fullName evidence="2">Uncharacterized protein</fullName>
    </submittedName>
</protein>